<dbReference type="AlphaFoldDB" id="A0A9J6BMP7"/>
<dbReference type="OrthoDB" id="8197637at2759"/>
<keyword evidence="1" id="KW-0472">Membrane</keyword>
<sequence>MTIAGTMLPPEPIWSLDRRESGHLFLRREASRVKFRCEVEVLEYIKDPAENDSLILVNGDLSPFKNHMNHHLIISATFFAAIAVSVILPWFLIGGSS</sequence>
<keyword evidence="3" id="KW-1185">Reference proteome</keyword>
<comment type="caution">
    <text evidence="2">The sequence shown here is derived from an EMBL/GenBank/DDBJ whole genome shotgun (WGS) entry which is preliminary data.</text>
</comment>
<name>A0A9J6BMP7_POLVA</name>
<dbReference type="Proteomes" id="UP001107558">
    <property type="component" value="Chromosome 3"/>
</dbReference>
<accession>A0A9J6BMP7</accession>
<dbReference type="EMBL" id="JADBJN010000003">
    <property type="protein sequence ID" value="KAG5670935.1"/>
    <property type="molecule type" value="Genomic_DNA"/>
</dbReference>
<keyword evidence="1" id="KW-0812">Transmembrane</keyword>
<evidence type="ECO:0000256" key="1">
    <source>
        <dbReference type="SAM" id="Phobius"/>
    </source>
</evidence>
<gene>
    <name evidence="2" type="ORF">PVAND_001164</name>
</gene>
<evidence type="ECO:0000313" key="3">
    <source>
        <dbReference type="Proteomes" id="UP001107558"/>
    </source>
</evidence>
<protein>
    <submittedName>
        <fullName evidence="2">Uncharacterized protein</fullName>
    </submittedName>
</protein>
<reference evidence="2" key="1">
    <citation type="submission" date="2021-03" db="EMBL/GenBank/DDBJ databases">
        <title>Chromosome level genome of the anhydrobiotic midge Polypedilum vanderplanki.</title>
        <authorList>
            <person name="Yoshida Y."/>
            <person name="Kikawada T."/>
            <person name="Gusev O."/>
        </authorList>
    </citation>
    <scope>NUCLEOTIDE SEQUENCE</scope>
    <source>
        <strain evidence="2">NIAS01</strain>
        <tissue evidence="2">Whole body or cell culture</tissue>
    </source>
</reference>
<proteinExistence type="predicted"/>
<organism evidence="2 3">
    <name type="scientific">Polypedilum vanderplanki</name>
    <name type="common">Sleeping chironomid midge</name>
    <dbReference type="NCBI Taxonomy" id="319348"/>
    <lineage>
        <taxon>Eukaryota</taxon>
        <taxon>Metazoa</taxon>
        <taxon>Ecdysozoa</taxon>
        <taxon>Arthropoda</taxon>
        <taxon>Hexapoda</taxon>
        <taxon>Insecta</taxon>
        <taxon>Pterygota</taxon>
        <taxon>Neoptera</taxon>
        <taxon>Endopterygota</taxon>
        <taxon>Diptera</taxon>
        <taxon>Nematocera</taxon>
        <taxon>Chironomoidea</taxon>
        <taxon>Chironomidae</taxon>
        <taxon>Chironominae</taxon>
        <taxon>Polypedilum</taxon>
        <taxon>Polypedilum</taxon>
    </lineage>
</organism>
<evidence type="ECO:0000313" key="2">
    <source>
        <dbReference type="EMBL" id="KAG5670935.1"/>
    </source>
</evidence>
<feature type="transmembrane region" description="Helical" evidence="1">
    <location>
        <begin position="72"/>
        <end position="93"/>
    </location>
</feature>
<keyword evidence="1" id="KW-1133">Transmembrane helix</keyword>